<evidence type="ECO:0000313" key="7">
    <source>
        <dbReference type="EMBL" id="RPE72418.1"/>
    </source>
</evidence>
<evidence type="ECO:0000313" key="8">
    <source>
        <dbReference type="Proteomes" id="UP000272193"/>
    </source>
</evidence>
<dbReference type="NCBIfam" id="TIGR00219">
    <property type="entry name" value="mreC"/>
    <property type="match status" value="1"/>
</dbReference>
<dbReference type="InterPro" id="IPR042177">
    <property type="entry name" value="Cell/Rod_1"/>
</dbReference>
<dbReference type="InterPro" id="IPR055342">
    <property type="entry name" value="MreC_beta-barrel_core"/>
</dbReference>
<dbReference type="EMBL" id="RKQL01000001">
    <property type="protein sequence ID" value="RPE72418.1"/>
    <property type="molecule type" value="Genomic_DNA"/>
</dbReference>
<dbReference type="PIRSF" id="PIRSF038471">
    <property type="entry name" value="MreC"/>
    <property type="match status" value="1"/>
</dbReference>
<dbReference type="PANTHER" id="PTHR34138">
    <property type="entry name" value="CELL SHAPE-DETERMINING PROTEIN MREC"/>
    <property type="match status" value="1"/>
</dbReference>
<name>A0A3N4UQR5_9BURK</name>
<evidence type="ECO:0000256" key="5">
    <source>
        <dbReference type="PIRNR" id="PIRNR038471"/>
    </source>
</evidence>
<keyword evidence="3 5" id="KW-0133">Cell shape</keyword>
<dbReference type="GO" id="GO:0008360">
    <property type="term" value="P:regulation of cell shape"/>
    <property type="evidence" value="ECO:0007669"/>
    <property type="project" value="UniProtKB-KW"/>
</dbReference>
<dbReference type="RefSeq" id="WP_124219280.1">
    <property type="nucleotide sequence ID" value="NZ_RKQL01000001.1"/>
</dbReference>
<reference evidence="7 8" key="1">
    <citation type="submission" date="2018-11" db="EMBL/GenBank/DDBJ databases">
        <title>Genomic Encyclopedia of Type Strains, Phase IV (KMG-IV): sequencing the most valuable type-strain genomes for metagenomic binning, comparative biology and taxonomic classification.</title>
        <authorList>
            <person name="Goeker M."/>
        </authorList>
    </citation>
    <scope>NUCLEOTIDE SEQUENCE [LARGE SCALE GENOMIC DNA]</scope>
    <source>
        <strain evidence="7 8">DSM 101684</strain>
    </source>
</reference>
<dbReference type="Proteomes" id="UP000272193">
    <property type="component" value="Unassembled WGS sequence"/>
</dbReference>
<evidence type="ECO:0000256" key="3">
    <source>
        <dbReference type="ARBA" id="ARBA00022960"/>
    </source>
</evidence>
<organism evidence="7 8">
    <name type="scientific">Tibeticola sediminis</name>
    <dbReference type="NCBI Taxonomy" id="1917811"/>
    <lineage>
        <taxon>Bacteria</taxon>
        <taxon>Pseudomonadati</taxon>
        <taxon>Pseudomonadota</taxon>
        <taxon>Betaproteobacteria</taxon>
        <taxon>Burkholderiales</taxon>
        <taxon>Comamonadaceae</taxon>
        <taxon>Tibeticola</taxon>
    </lineage>
</organism>
<dbReference type="Gene3D" id="2.40.10.340">
    <property type="entry name" value="Rod shape-determining protein MreC, domain 1"/>
    <property type="match status" value="1"/>
</dbReference>
<dbReference type="GO" id="GO:0005886">
    <property type="term" value="C:plasma membrane"/>
    <property type="evidence" value="ECO:0007669"/>
    <property type="project" value="TreeGrafter"/>
</dbReference>
<comment type="caution">
    <text evidence="7">The sequence shown here is derived from an EMBL/GenBank/DDBJ whole genome shotgun (WGS) entry which is preliminary data.</text>
</comment>
<dbReference type="PANTHER" id="PTHR34138:SF1">
    <property type="entry name" value="CELL SHAPE-DETERMINING PROTEIN MREC"/>
    <property type="match status" value="1"/>
</dbReference>
<evidence type="ECO:0000256" key="2">
    <source>
        <dbReference type="ARBA" id="ARBA00013855"/>
    </source>
</evidence>
<evidence type="ECO:0000259" key="6">
    <source>
        <dbReference type="Pfam" id="PF04085"/>
    </source>
</evidence>
<proteinExistence type="inferred from homology"/>
<dbReference type="Pfam" id="PF04085">
    <property type="entry name" value="MreC"/>
    <property type="match status" value="1"/>
</dbReference>
<evidence type="ECO:0000256" key="4">
    <source>
        <dbReference type="ARBA" id="ARBA00032089"/>
    </source>
</evidence>
<feature type="domain" description="Rod shape-determining protein MreC beta-barrel core" evidence="6">
    <location>
        <begin position="132"/>
        <end position="280"/>
    </location>
</feature>
<dbReference type="InterPro" id="IPR042175">
    <property type="entry name" value="Cell/Rod_MreC_2"/>
</dbReference>
<dbReference type="OrthoDB" id="9808025at2"/>
<dbReference type="InterPro" id="IPR007221">
    <property type="entry name" value="MreC"/>
</dbReference>
<dbReference type="Gene3D" id="2.40.10.350">
    <property type="entry name" value="Rod shape-determining protein MreC, domain 2"/>
    <property type="match status" value="1"/>
</dbReference>
<protein>
    <recommendedName>
        <fullName evidence="2 5">Cell shape-determining protein MreC</fullName>
    </recommendedName>
    <alternativeName>
        <fullName evidence="4 5">Cell shape protein MreC</fullName>
    </alternativeName>
</protein>
<evidence type="ECO:0000256" key="1">
    <source>
        <dbReference type="ARBA" id="ARBA00009369"/>
    </source>
</evidence>
<keyword evidence="8" id="KW-1185">Reference proteome</keyword>
<comment type="similarity">
    <text evidence="1 5">Belongs to the MreC family.</text>
</comment>
<dbReference type="AlphaFoldDB" id="A0A3N4UQR5"/>
<comment type="function">
    <text evidence="5">Involved in formation and maintenance of cell shape.</text>
</comment>
<accession>A0A3N4UQR5</accession>
<gene>
    <name evidence="7" type="ORF">EDC62_0106</name>
</gene>
<sequence>MSLNTLEHSPPPFFRQGPSALSKLLFFSALAVFLMVADTRLQLSGPVRSAVATAIYPVQWLVMQPVRLAREVSRYFVSVDAATQAQADAARRLAELSLQAGQVQLLTLENERLRRLLDLRARTTVASRAAQVLYQTSDPYSKRLVIDKGQLQGVTAGSPVLDESGLLGQITRVYPLVSELTLVVDRGQLTPVLNVRTGARGVAAGEPSADGASLALRYVPANADVIEGDLLVTSGIDGVYPPGIPVARVRSVQHQSNSAFAGIVAQALAQVNSARHVLVLEPLNPVPVAPPVEPAEPRETRRRKP</sequence>